<evidence type="ECO:0000259" key="7">
    <source>
        <dbReference type="Pfam" id="PF07992"/>
    </source>
</evidence>
<keyword evidence="6" id="KW-0472">Membrane</keyword>
<dbReference type="EC" id="1.6.99.3" evidence="8"/>
<evidence type="ECO:0000256" key="2">
    <source>
        <dbReference type="ARBA" id="ARBA00022630"/>
    </source>
</evidence>
<evidence type="ECO:0000313" key="8">
    <source>
        <dbReference type="EMBL" id="EDZ64309.1"/>
    </source>
</evidence>
<keyword evidence="3" id="KW-0274">FAD</keyword>
<evidence type="ECO:0000256" key="6">
    <source>
        <dbReference type="SAM" id="Phobius"/>
    </source>
</evidence>
<proteinExistence type="inferred from homology"/>
<dbReference type="GO" id="GO:0003954">
    <property type="term" value="F:NADH dehydrogenase activity"/>
    <property type="evidence" value="ECO:0007669"/>
    <property type="project" value="InterPro"/>
</dbReference>
<feature type="transmembrane region" description="Helical" evidence="6">
    <location>
        <begin position="401"/>
        <end position="422"/>
    </location>
</feature>
<dbReference type="PRINTS" id="PR00411">
    <property type="entry name" value="PNDRDTASEI"/>
</dbReference>
<keyword evidence="9" id="KW-1185">Reference proteome</keyword>
<dbReference type="STRING" id="314607.KB13_441"/>
<dbReference type="InterPro" id="IPR045024">
    <property type="entry name" value="NDH-2"/>
</dbReference>
<sequence length="440" mass="48426">MENIHRVVIVGGGAGGLELATKLGNTLGKKKIAEVILIDAKKTHVWKPLLHEIAAGSLNPDKDELEYLAQAHWHHFKFRYGRVNQVDSKNKTVSIEPTYDIDGTEIIPLRKIKYDTLVLSVGSTVNDFNIPGAKEFAVALDTQDQAERFHQKLHNSILRAQTQKGSVRPGQLEVVIVGGGATGVELAAELHKATREMTAYGLDRVNPDRDISIYLVEASNRLLPALPPKISASVESELRKLNVKLFLAERVTKVTKEGIETQSGKKILSSLVVWAAGIKAPEFLSQIKDIETNSIHQIKVESTLQSTSDANIFAFGDCAACPVKPGSDVLVPPRAQAAHQQASMLYKSIKSRILKPNKALPKYVYKDYGSLVNLGRYSTVGNLMGSLLGGSMFIEGLIARLMYLMLYQMHLSALHGIVSVVFRLLSKIISRRTEARVKLH</sequence>
<dbReference type="SUPFAM" id="SSF51905">
    <property type="entry name" value="FAD/NAD(P)-binding domain"/>
    <property type="match status" value="1"/>
</dbReference>
<keyword evidence="5" id="KW-0520">NAD</keyword>
<keyword evidence="4 8" id="KW-0560">Oxidoreductase</keyword>
<evidence type="ECO:0000313" key="9">
    <source>
        <dbReference type="Proteomes" id="UP000004188"/>
    </source>
</evidence>
<feature type="domain" description="FAD/NAD(P)-binding" evidence="7">
    <location>
        <begin position="6"/>
        <end position="342"/>
    </location>
</feature>
<keyword evidence="2" id="KW-0285">Flavoprotein</keyword>
<dbReference type="Gene3D" id="3.50.50.100">
    <property type="match status" value="1"/>
</dbReference>
<dbReference type="EMBL" id="DS995299">
    <property type="protein sequence ID" value="EDZ64309.1"/>
    <property type="molecule type" value="Genomic_DNA"/>
</dbReference>
<evidence type="ECO:0000256" key="3">
    <source>
        <dbReference type="ARBA" id="ARBA00022827"/>
    </source>
</evidence>
<organism evidence="8 9">
    <name type="scientific">beta proteobacterium KB13</name>
    <dbReference type="NCBI Taxonomy" id="314607"/>
    <lineage>
        <taxon>Bacteria</taxon>
        <taxon>Pseudomonadati</taxon>
        <taxon>Pseudomonadota</taxon>
        <taxon>Betaproteobacteria</taxon>
        <taxon>Nitrosomonadales</taxon>
        <taxon>OM43 clade</taxon>
    </lineage>
</organism>
<keyword evidence="6" id="KW-1133">Transmembrane helix</keyword>
<dbReference type="eggNOG" id="COG1252">
    <property type="taxonomic scope" value="Bacteria"/>
</dbReference>
<dbReference type="PANTHER" id="PTHR43706:SF9">
    <property type="entry name" value="TYPE II NADH:QUINONE OXIDOREDUCTASE"/>
    <property type="match status" value="1"/>
</dbReference>
<gene>
    <name evidence="8" type="ORF">KB13_441</name>
</gene>
<dbReference type="InterPro" id="IPR023753">
    <property type="entry name" value="FAD/NAD-binding_dom"/>
</dbReference>
<dbReference type="HOGENOM" id="CLU_021377_7_0_4"/>
<comment type="similarity">
    <text evidence="1">Belongs to the NADH dehydrogenase family.</text>
</comment>
<keyword evidence="6" id="KW-0812">Transmembrane</keyword>
<dbReference type="Proteomes" id="UP000004188">
    <property type="component" value="Unassembled WGS sequence"/>
</dbReference>
<evidence type="ECO:0000256" key="5">
    <source>
        <dbReference type="ARBA" id="ARBA00023027"/>
    </source>
</evidence>
<dbReference type="InterPro" id="IPR036188">
    <property type="entry name" value="FAD/NAD-bd_sf"/>
</dbReference>
<reference evidence="9" key="1">
    <citation type="journal article" date="2012" name="Stand. Genomic Sci.">
        <title>Genome sequence of strain HIMB624, a cultured representative from the OM43 clade of marine Betaproteobacteria.</title>
        <authorList>
            <person name="Huggett M.J."/>
            <person name="Hayakawa D.H."/>
            <person name="Rappe M.S."/>
        </authorList>
    </citation>
    <scope>NUCLEOTIDE SEQUENCE [LARGE SCALE GENOMIC DNA]</scope>
    <source>
        <strain evidence="9">KB13</strain>
    </source>
</reference>
<accession>B6BWB9</accession>
<dbReference type="PRINTS" id="PR00368">
    <property type="entry name" value="FADPNR"/>
</dbReference>
<evidence type="ECO:0000256" key="4">
    <source>
        <dbReference type="ARBA" id="ARBA00023002"/>
    </source>
</evidence>
<dbReference type="PANTHER" id="PTHR43706">
    <property type="entry name" value="NADH DEHYDROGENASE"/>
    <property type="match status" value="1"/>
</dbReference>
<dbReference type="AlphaFoldDB" id="B6BWB9"/>
<name>B6BWB9_9PROT</name>
<dbReference type="Pfam" id="PF07992">
    <property type="entry name" value="Pyr_redox_2"/>
    <property type="match status" value="1"/>
</dbReference>
<evidence type="ECO:0000256" key="1">
    <source>
        <dbReference type="ARBA" id="ARBA00005272"/>
    </source>
</evidence>
<dbReference type="GO" id="GO:0008137">
    <property type="term" value="F:NADH dehydrogenase (ubiquinone) activity"/>
    <property type="evidence" value="ECO:0007669"/>
    <property type="project" value="TreeGrafter"/>
</dbReference>
<protein>
    <submittedName>
        <fullName evidence="8">NADH dehydrogenase</fullName>
        <ecNumber evidence="8">1.6.99.3</ecNumber>
    </submittedName>
</protein>